<evidence type="ECO:0000313" key="2">
    <source>
        <dbReference type="EMBL" id="TBL77440.1"/>
    </source>
</evidence>
<dbReference type="InterPro" id="IPR042274">
    <property type="entry name" value="YycH/YycI_2"/>
</dbReference>
<comment type="caution">
    <text evidence="2">The sequence shown here is derived from an EMBL/GenBank/DDBJ whole genome shotgun (WGS) entry which is preliminary data.</text>
</comment>
<dbReference type="EMBL" id="SIRE01000012">
    <property type="protein sequence ID" value="TBL77440.1"/>
    <property type="molecule type" value="Genomic_DNA"/>
</dbReference>
<gene>
    <name evidence="2" type="ORF">EYB31_18395</name>
</gene>
<sequence length="427" mass="49118">MIEKLKTVVLAILVCLSLVESYYLAYSSPQLEPLAQEEYVKAEPVGSQAVLEDLLFPDQMVLHLGNQTHTVLYSSTPYYNSIFDIVKQRYIEGFRKLNGASLAVNWDDVRNKQQGVELRFRDGVPFNVLQRIMQFKGDLPIENDLVTRIWIYTKESKDDVRTFFFTDTSSIVYEAIKADFTIKDIEKFVSLGETLTPYTMGAGDYYLPTKPLTLPSYKFNFTQYTAEQLKRSFFVDPAITRNLTERDGSEIYTDGKRGLQLKNDQHWMTYSDPVAPVESKVELRESLLAAIQFVNQHGGWNGKYTVSKVPQRLLTSNQSFIFRQYYGSYPVINQRTENIGYIKVVLQKGVVSSFERSLIVPDVRTQTVKEMQIAGTEELEPKLAQYPKKFSIYSMYPAYKTVLTDQTLELVPAWAVELRDGSYEFLE</sequence>
<reference evidence="2 3" key="1">
    <citation type="submission" date="2019-02" db="EMBL/GenBank/DDBJ databases">
        <title>Paenibacillus sp. nov., isolated from surface-sterilized tissue of Thalictrum simplex L.</title>
        <authorList>
            <person name="Tuo L."/>
        </authorList>
    </citation>
    <scope>NUCLEOTIDE SEQUENCE [LARGE SCALE GENOMIC DNA]</scope>
    <source>
        <strain evidence="2 3">N2SHLJ1</strain>
    </source>
</reference>
<accession>A0A4Q9DNC2</accession>
<dbReference type="AlphaFoldDB" id="A0A4Q9DNC2"/>
<evidence type="ECO:0000313" key="3">
    <source>
        <dbReference type="Proteomes" id="UP000293142"/>
    </source>
</evidence>
<dbReference type="InterPro" id="IPR009996">
    <property type="entry name" value="YycH"/>
</dbReference>
<dbReference type="Proteomes" id="UP000293142">
    <property type="component" value="Unassembled WGS sequence"/>
</dbReference>
<dbReference type="Pfam" id="PF07435">
    <property type="entry name" value="YycH"/>
    <property type="match status" value="1"/>
</dbReference>
<dbReference type="CDD" id="cd15787">
    <property type="entry name" value="YycH_N"/>
    <property type="match status" value="1"/>
</dbReference>
<organism evidence="2 3">
    <name type="scientific">Paenibacillus thalictri</name>
    <dbReference type="NCBI Taxonomy" id="2527873"/>
    <lineage>
        <taxon>Bacteria</taxon>
        <taxon>Bacillati</taxon>
        <taxon>Bacillota</taxon>
        <taxon>Bacilli</taxon>
        <taxon>Bacillales</taxon>
        <taxon>Paenibacillaceae</taxon>
        <taxon>Paenibacillus</taxon>
    </lineage>
</organism>
<proteinExistence type="predicted"/>
<dbReference type="Gene3D" id="3.30.310.160">
    <property type="entry name" value="YycH protein, domain 2"/>
    <property type="match status" value="1"/>
</dbReference>
<feature type="domain" description="Regulatory protein YycH" evidence="1">
    <location>
        <begin position="3"/>
        <end position="420"/>
    </location>
</feature>
<evidence type="ECO:0000259" key="1">
    <source>
        <dbReference type="Pfam" id="PF07435"/>
    </source>
</evidence>
<keyword evidence="3" id="KW-1185">Reference proteome</keyword>
<name>A0A4Q9DNC2_9BACL</name>
<protein>
    <recommendedName>
        <fullName evidence="1">Regulatory protein YycH domain-containing protein</fullName>
    </recommendedName>
</protein>
<dbReference type="OrthoDB" id="2382185at2"/>
<dbReference type="RefSeq" id="WP_131014831.1">
    <property type="nucleotide sequence ID" value="NZ_SIRE01000012.1"/>
</dbReference>